<proteinExistence type="inferred from homology"/>
<protein>
    <recommendedName>
        <fullName evidence="5">Pseudouridine synthase</fullName>
        <ecNumber evidence="5">5.4.99.-</ecNumber>
    </recommendedName>
</protein>
<dbReference type="Gene3D" id="3.10.290.10">
    <property type="entry name" value="RNA-binding S4 domain"/>
    <property type="match status" value="1"/>
</dbReference>
<gene>
    <name evidence="7" type="primary">ytzG</name>
    <name evidence="7" type="ORF">CUESP1_2435</name>
</gene>
<evidence type="ECO:0000256" key="3">
    <source>
        <dbReference type="ARBA" id="ARBA00023235"/>
    </source>
</evidence>
<dbReference type="CDD" id="cd00165">
    <property type="entry name" value="S4"/>
    <property type="match status" value="1"/>
</dbReference>
<dbReference type="Gene3D" id="3.30.70.580">
    <property type="entry name" value="Pseudouridine synthase I, catalytic domain, N-terminal subdomain"/>
    <property type="match status" value="1"/>
</dbReference>
<dbReference type="InterPro" id="IPR002942">
    <property type="entry name" value="S4_RNA-bd"/>
</dbReference>
<evidence type="ECO:0000313" key="8">
    <source>
        <dbReference type="Proteomes" id="UP000245423"/>
    </source>
</evidence>
<dbReference type="SMART" id="SM00363">
    <property type="entry name" value="S4"/>
    <property type="match status" value="1"/>
</dbReference>
<dbReference type="Proteomes" id="UP000245423">
    <property type="component" value="Chromosome 1"/>
</dbReference>
<dbReference type="PANTHER" id="PTHR47683:SF4">
    <property type="entry name" value="PSEUDOURIDINE SYNTHASE"/>
    <property type="match status" value="1"/>
</dbReference>
<dbReference type="InterPro" id="IPR042092">
    <property type="entry name" value="PsdUridine_s_RsuA/RluB/E/F_cat"/>
</dbReference>
<dbReference type="Gene3D" id="3.30.70.1560">
    <property type="entry name" value="Alpha-L RNA-binding motif"/>
    <property type="match status" value="1"/>
</dbReference>
<dbReference type="Pfam" id="PF00849">
    <property type="entry name" value="PseudoU_synth_2"/>
    <property type="match status" value="1"/>
</dbReference>
<dbReference type="PROSITE" id="PS01149">
    <property type="entry name" value="PSI_RSU"/>
    <property type="match status" value="1"/>
</dbReference>
<accession>M1Z6Z9</accession>
<dbReference type="SUPFAM" id="SSF55120">
    <property type="entry name" value="Pseudouridine synthase"/>
    <property type="match status" value="1"/>
</dbReference>
<keyword evidence="8" id="KW-1185">Reference proteome</keyword>
<dbReference type="EC" id="5.4.99.-" evidence="5"/>
<dbReference type="InterPro" id="IPR018496">
    <property type="entry name" value="PsdUridine_synth_RsuA/RluB_CS"/>
</dbReference>
<evidence type="ECO:0000259" key="6">
    <source>
        <dbReference type="SMART" id="SM00363"/>
    </source>
</evidence>
<keyword evidence="3 5" id="KW-0413">Isomerase</keyword>
<evidence type="ECO:0000313" key="7">
    <source>
        <dbReference type="EMBL" id="SHD77781.1"/>
    </source>
</evidence>
<reference evidence="7 8" key="1">
    <citation type="submission" date="2016-11" db="EMBL/GenBank/DDBJ databases">
        <authorList>
            <person name="Manzoor S."/>
        </authorList>
    </citation>
    <scope>NUCLEOTIDE SEQUENCE [LARGE SCALE GENOMIC DNA]</scope>
    <source>
        <strain evidence="7">Clostridium ultunense strain Esp</strain>
    </source>
</reference>
<evidence type="ECO:0000256" key="2">
    <source>
        <dbReference type="ARBA" id="ARBA00022884"/>
    </source>
</evidence>
<dbReference type="InterPro" id="IPR006145">
    <property type="entry name" value="PsdUridine_synth_RsuA/RluA"/>
</dbReference>
<feature type="domain" description="RNA-binding S4" evidence="6">
    <location>
        <begin position="5"/>
        <end position="65"/>
    </location>
</feature>
<sequence>MKKMERLDKILSHMGYGSRKDVKKIIKDGRVEINGETIDKNDYKIDPYNDRIKLDGEEIFYREYIYIMMNKPKGVVSSTDDPINRTVLELLEEEYLFFNPFPAGRLDKDTEGLLILTNDGKLAHELLSPKKGVDKTYYVEVEGYVEEEHMEKLDKGIILDDGYKTLPAKLEIIESNFISKVKLTIKEGKFHQVKRMFQALNMEVVYLKRISMGPIKLDERLRLGEYRELMEEEIKLLKEKS</sequence>
<dbReference type="GO" id="GO:0120159">
    <property type="term" value="F:rRNA pseudouridine synthase activity"/>
    <property type="evidence" value="ECO:0007669"/>
    <property type="project" value="UniProtKB-ARBA"/>
</dbReference>
<dbReference type="GO" id="GO:0000455">
    <property type="term" value="P:enzyme-directed rRNA pseudouridine synthesis"/>
    <property type="evidence" value="ECO:0007669"/>
    <property type="project" value="UniProtKB-ARBA"/>
</dbReference>
<organism evidence="7 8">
    <name type="scientific">[Clostridium] ultunense Esp</name>
    <dbReference type="NCBI Taxonomy" id="1288971"/>
    <lineage>
        <taxon>Bacteria</taxon>
        <taxon>Bacillati</taxon>
        <taxon>Bacillota</taxon>
        <taxon>Tissierellia</taxon>
        <taxon>Tissierellales</taxon>
        <taxon>Tepidimicrobiaceae</taxon>
        <taxon>Schnuerera</taxon>
    </lineage>
</organism>
<dbReference type="HOGENOM" id="CLU_024979_1_2_9"/>
<dbReference type="FunFam" id="3.30.70.1560:FF:000001">
    <property type="entry name" value="Pseudouridine synthase"/>
    <property type="match status" value="1"/>
</dbReference>
<name>M1Z6Z9_9FIRM</name>
<dbReference type="AlphaFoldDB" id="M1Z6Z9"/>
<dbReference type="InterPro" id="IPR020103">
    <property type="entry name" value="PsdUridine_synth_cat_dom_sf"/>
</dbReference>
<dbReference type="PROSITE" id="PS50889">
    <property type="entry name" value="S4"/>
    <property type="match status" value="1"/>
</dbReference>
<dbReference type="EMBL" id="LT669839">
    <property type="protein sequence ID" value="SHD77781.1"/>
    <property type="molecule type" value="Genomic_DNA"/>
</dbReference>
<dbReference type="Pfam" id="PF01479">
    <property type="entry name" value="S4"/>
    <property type="match status" value="1"/>
</dbReference>
<evidence type="ECO:0000256" key="5">
    <source>
        <dbReference type="RuleBase" id="RU003887"/>
    </source>
</evidence>
<dbReference type="OrthoDB" id="9807213at2"/>
<dbReference type="GO" id="GO:0003723">
    <property type="term" value="F:RNA binding"/>
    <property type="evidence" value="ECO:0007669"/>
    <property type="project" value="UniProtKB-KW"/>
</dbReference>
<keyword evidence="2 4" id="KW-0694">RNA-binding</keyword>
<dbReference type="InterPro" id="IPR000748">
    <property type="entry name" value="PsdUridine_synth_RsuA/RluB/E/F"/>
</dbReference>
<evidence type="ECO:0000256" key="1">
    <source>
        <dbReference type="ARBA" id="ARBA00008348"/>
    </source>
</evidence>
<dbReference type="SUPFAM" id="SSF55174">
    <property type="entry name" value="Alpha-L RNA-binding motif"/>
    <property type="match status" value="1"/>
</dbReference>
<dbReference type="RefSeq" id="WP_005589005.1">
    <property type="nucleotide sequence ID" value="NZ_LT669839.1"/>
</dbReference>
<dbReference type="FunFam" id="3.10.290.10:FF:000003">
    <property type="entry name" value="Pseudouridine synthase"/>
    <property type="match status" value="1"/>
</dbReference>
<dbReference type="GO" id="GO:0005829">
    <property type="term" value="C:cytosol"/>
    <property type="evidence" value="ECO:0007669"/>
    <property type="project" value="UniProtKB-ARBA"/>
</dbReference>
<dbReference type="InterPro" id="IPR050343">
    <property type="entry name" value="RsuA_PseudoU_synthase"/>
</dbReference>
<dbReference type="InterPro" id="IPR020094">
    <property type="entry name" value="TruA/RsuA/RluB/E/F_N"/>
</dbReference>
<dbReference type="InterPro" id="IPR036986">
    <property type="entry name" value="S4_RNA-bd_sf"/>
</dbReference>
<evidence type="ECO:0000256" key="4">
    <source>
        <dbReference type="PROSITE-ProRule" id="PRU00182"/>
    </source>
</evidence>
<dbReference type="PANTHER" id="PTHR47683">
    <property type="entry name" value="PSEUDOURIDINE SYNTHASE FAMILY PROTEIN-RELATED"/>
    <property type="match status" value="1"/>
</dbReference>
<dbReference type="CDD" id="cd02553">
    <property type="entry name" value="PseudoU_synth_RsuA"/>
    <property type="match status" value="1"/>
</dbReference>
<dbReference type="NCBIfam" id="TIGR00093">
    <property type="entry name" value="pseudouridine synthase"/>
    <property type="match status" value="1"/>
</dbReference>
<comment type="similarity">
    <text evidence="1 5">Belongs to the pseudouridine synthase RsuA family.</text>
</comment>